<accession>A0A0F9WRN4</accession>
<reference evidence="1" key="1">
    <citation type="journal article" date="2015" name="Nature">
        <title>Complex archaea that bridge the gap between prokaryotes and eukaryotes.</title>
        <authorList>
            <person name="Spang A."/>
            <person name="Saw J.H."/>
            <person name="Jorgensen S.L."/>
            <person name="Zaremba-Niedzwiedzka K."/>
            <person name="Martijn J."/>
            <person name="Lind A.E."/>
            <person name="van Eijk R."/>
            <person name="Schleper C."/>
            <person name="Guy L."/>
            <person name="Ettema T.J."/>
        </authorList>
    </citation>
    <scope>NUCLEOTIDE SEQUENCE</scope>
</reference>
<name>A0A0F9WRN4_9ZZZZ</name>
<dbReference type="Pfam" id="PF05711">
    <property type="entry name" value="TylF"/>
    <property type="match status" value="1"/>
</dbReference>
<proteinExistence type="predicted"/>
<comment type="caution">
    <text evidence="1">The sequence shown here is derived from an EMBL/GenBank/DDBJ whole genome shotgun (WGS) entry which is preliminary data.</text>
</comment>
<dbReference type="EMBL" id="LAZR01000125">
    <property type="protein sequence ID" value="KKN88896.1"/>
    <property type="molecule type" value="Genomic_DNA"/>
</dbReference>
<evidence type="ECO:0000313" key="1">
    <source>
        <dbReference type="EMBL" id="KKN88896.1"/>
    </source>
</evidence>
<gene>
    <name evidence="1" type="ORF">LCGC14_0245030</name>
</gene>
<dbReference type="Gene3D" id="3.40.50.150">
    <property type="entry name" value="Vaccinia Virus protein VP39"/>
    <property type="match status" value="1"/>
</dbReference>
<dbReference type="SUPFAM" id="SSF53335">
    <property type="entry name" value="S-adenosyl-L-methionine-dependent methyltransferases"/>
    <property type="match status" value="1"/>
</dbReference>
<organism evidence="1">
    <name type="scientific">marine sediment metagenome</name>
    <dbReference type="NCBI Taxonomy" id="412755"/>
    <lineage>
        <taxon>unclassified sequences</taxon>
        <taxon>metagenomes</taxon>
        <taxon>ecological metagenomes</taxon>
    </lineage>
</organism>
<dbReference type="InterPro" id="IPR008884">
    <property type="entry name" value="TylF_MeTrfase"/>
</dbReference>
<evidence type="ECO:0008006" key="2">
    <source>
        <dbReference type="Google" id="ProtNLM"/>
    </source>
</evidence>
<dbReference type="PANTHER" id="PTHR40036:SF1">
    <property type="entry name" value="MACROCIN O-METHYLTRANSFERASE"/>
    <property type="match status" value="1"/>
</dbReference>
<sequence length="194" mass="21955">MRKTNSVVPEVRQEFLAKQCLQVRDLTGSVAEIGVYKGGTAQILADYLPMKLIHLFDTFEGMPPTNPEFDIHEPGDFADTSLEAVQALLKDRDNVEFWPGWFPESAEGLTDLRFCLVHVDVDIYESTKAAIELFWPRLVEGGIMVFDDYNAPRCPGTNKAVDEYFDTWQSIEVSGPNKRYGTRCVKNEVRDGEV</sequence>
<dbReference type="InterPro" id="IPR029063">
    <property type="entry name" value="SAM-dependent_MTases_sf"/>
</dbReference>
<dbReference type="AlphaFoldDB" id="A0A0F9WRN4"/>
<dbReference type="PANTHER" id="PTHR40036">
    <property type="entry name" value="MACROCIN O-METHYLTRANSFERASE"/>
    <property type="match status" value="1"/>
</dbReference>
<protein>
    <recommendedName>
        <fullName evidence="2">Methyltransferase</fullName>
    </recommendedName>
</protein>